<name>A0A5S4G8F5_9ACTN</name>
<evidence type="ECO:0000313" key="2">
    <source>
        <dbReference type="Proteomes" id="UP000306628"/>
    </source>
</evidence>
<dbReference type="AlphaFoldDB" id="A0A5S4G8F5"/>
<comment type="caution">
    <text evidence="1">The sequence shown here is derived from an EMBL/GenBank/DDBJ whole genome shotgun (WGS) entry which is preliminary data.</text>
</comment>
<organism evidence="1 2">
    <name type="scientific">Nonomuraea zeae</name>
    <dbReference type="NCBI Taxonomy" id="1642303"/>
    <lineage>
        <taxon>Bacteria</taxon>
        <taxon>Bacillati</taxon>
        <taxon>Actinomycetota</taxon>
        <taxon>Actinomycetes</taxon>
        <taxon>Streptosporangiales</taxon>
        <taxon>Streptosporangiaceae</taxon>
        <taxon>Nonomuraea</taxon>
    </lineage>
</organism>
<dbReference type="OrthoDB" id="321649at2"/>
<dbReference type="Gene3D" id="2.60.120.620">
    <property type="entry name" value="q2cbj1_9rhob like domain"/>
    <property type="match status" value="1"/>
</dbReference>
<dbReference type="Proteomes" id="UP000306628">
    <property type="component" value="Unassembled WGS sequence"/>
</dbReference>
<reference evidence="1 2" key="1">
    <citation type="submission" date="2019-05" db="EMBL/GenBank/DDBJ databases">
        <title>Draft genome sequence of Nonomuraea zeae DSM 100528.</title>
        <authorList>
            <person name="Saricaoglu S."/>
            <person name="Isik K."/>
        </authorList>
    </citation>
    <scope>NUCLEOTIDE SEQUENCE [LARGE SCALE GENOMIC DNA]</scope>
    <source>
        <strain evidence="1 2">DSM 100528</strain>
    </source>
</reference>
<protein>
    <recommendedName>
        <fullName evidence="3">Phytanoyl-CoA dioxygenase family protein</fullName>
    </recommendedName>
</protein>
<sequence>MSVVLSNSRVSDDDRRRMLFQGNVFLYSATPSSTKLIEFARELIEEAFGDRDPQTAQFDMPVEEFAALLAELKPRFIHHPTCKKLLPLLMEELGMSLGDTYFDVPRLRTSTSDHYLDSGISYAYHAHRDCWYAAPFCQVNWWIPIYEVVPENVFALHPQYFDRPVRNGSGRYDYADWTAVSRPTAAQHIYTDTREQPKPEEELDLVSDLRLVPEPGGILLFSGAQLHSTVANTSGRTRFSIDFRTVHIDDVRSRAAAPNVDATCKGTTLRDFYQAAGLERIPEELAAAYEAEALAKIT</sequence>
<gene>
    <name evidence="1" type="ORF">ETD85_32915</name>
</gene>
<accession>A0A5S4G8F5</accession>
<evidence type="ECO:0008006" key="3">
    <source>
        <dbReference type="Google" id="ProtNLM"/>
    </source>
</evidence>
<evidence type="ECO:0000313" key="1">
    <source>
        <dbReference type="EMBL" id="TMR29297.1"/>
    </source>
</evidence>
<proteinExistence type="predicted"/>
<dbReference type="EMBL" id="VCKX01000123">
    <property type="protein sequence ID" value="TMR29297.1"/>
    <property type="molecule type" value="Genomic_DNA"/>
</dbReference>
<dbReference type="SUPFAM" id="SSF51197">
    <property type="entry name" value="Clavaminate synthase-like"/>
    <property type="match status" value="1"/>
</dbReference>
<keyword evidence="2" id="KW-1185">Reference proteome</keyword>